<organism evidence="3 4">
    <name type="scientific">Lederbergia graminis</name>
    <dbReference type="NCBI Taxonomy" id="735518"/>
    <lineage>
        <taxon>Bacteria</taxon>
        <taxon>Bacillati</taxon>
        <taxon>Bacillota</taxon>
        <taxon>Bacilli</taxon>
        <taxon>Bacillales</taxon>
        <taxon>Bacillaceae</taxon>
        <taxon>Lederbergia</taxon>
    </lineage>
</organism>
<dbReference type="Pfam" id="PF02517">
    <property type="entry name" value="Rce1-like"/>
    <property type="match status" value="1"/>
</dbReference>
<evidence type="ECO:0000256" key="1">
    <source>
        <dbReference type="SAM" id="Phobius"/>
    </source>
</evidence>
<keyword evidence="1" id="KW-1133">Transmembrane helix</keyword>
<protein>
    <submittedName>
        <fullName evidence="3">CPBP family intramembrane glutamic endopeptidase</fullName>
        <ecNumber evidence="3">3.4.-.-</ecNumber>
    </submittedName>
</protein>
<feature type="transmembrane region" description="Helical" evidence="1">
    <location>
        <begin position="182"/>
        <end position="202"/>
    </location>
</feature>
<evidence type="ECO:0000313" key="4">
    <source>
        <dbReference type="Proteomes" id="UP001596147"/>
    </source>
</evidence>
<feature type="transmembrane region" description="Helical" evidence="1">
    <location>
        <begin position="7"/>
        <end position="25"/>
    </location>
</feature>
<dbReference type="InterPro" id="IPR003675">
    <property type="entry name" value="Rce1/LyrA-like_dom"/>
</dbReference>
<accession>A0ABW0LE03</accession>
<feature type="domain" description="CAAX prenyl protease 2/Lysostaphin resistance protein A-like" evidence="2">
    <location>
        <begin position="104"/>
        <end position="194"/>
    </location>
</feature>
<feature type="transmembrane region" description="Helical" evidence="1">
    <location>
        <begin position="61"/>
        <end position="86"/>
    </location>
</feature>
<name>A0ABW0LE03_9BACI</name>
<dbReference type="Proteomes" id="UP001596147">
    <property type="component" value="Unassembled WGS sequence"/>
</dbReference>
<feature type="transmembrane region" description="Helical" evidence="1">
    <location>
        <begin position="31"/>
        <end position="49"/>
    </location>
</feature>
<dbReference type="GO" id="GO:0016787">
    <property type="term" value="F:hydrolase activity"/>
    <property type="evidence" value="ECO:0007669"/>
    <property type="project" value="UniProtKB-KW"/>
</dbReference>
<proteinExistence type="predicted"/>
<comment type="caution">
    <text evidence="3">The sequence shown here is derived from an EMBL/GenBank/DDBJ whole genome shotgun (WGS) entry which is preliminary data.</text>
</comment>
<keyword evidence="1" id="KW-0472">Membrane</keyword>
<feature type="transmembrane region" description="Helical" evidence="1">
    <location>
        <begin position="153"/>
        <end position="176"/>
    </location>
</feature>
<reference evidence="4" key="1">
    <citation type="journal article" date="2019" name="Int. J. Syst. Evol. Microbiol.">
        <title>The Global Catalogue of Microorganisms (GCM) 10K type strain sequencing project: providing services to taxonomists for standard genome sequencing and annotation.</title>
        <authorList>
            <consortium name="The Broad Institute Genomics Platform"/>
            <consortium name="The Broad Institute Genome Sequencing Center for Infectious Disease"/>
            <person name="Wu L."/>
            <person name="Ma J."/>
        </authorList>
    </citation>
    <scope>NUCLEOTIDE SEQUENCE [LARGE SCALE GENOMIC DNA]</scope>
    <source>
        <strain evidence="4">CGMCC 1.12237</strain>
    </source>
</reference>
<keyword evidence="4" id="KW-1185">Reference proteome</keyword>
<dbReference type="EC" id="3.4.-.-" evidence="3"/>
<feature type="transmembrane region" description="Helical" evidence="1">
    <location>
        <begin position="106"/>
        <end position="124"/>
    </location>
</feature>
<keyword evidence="1" id="KW-0812">Transmembrane</keyword>
<dbReference type="EMBL" id="JBHSMC010000001">
    <property type="protein sequence ID" value="MFC5463935.1"/>
    <property type="molecule type" value="Genomic_DNA"/>
</dbReference>
<gene>
    <name evidence="3" type="ORF">ACFPM4_04075</name>
</gene>
<dbReference type="RefSeq" id="WP_144922256.1">
    <property type="nucleotide sequence ID" value="NZ_JBHSMC010000001.1"/>
</dbReference>
<sequence length="203" mass="24221">MNTRNIDWKLLSGIVLAYIFIYFSFDHTQVFWYLYTANILFLVSFSILNEKLDETSISLENLIWGLISGIFLYGIFYIGSSFLSLFPWNINYHIERLYTLFKMKWIWHYFVLILIIIPGEEVFWRGFIQKRISRHLTPFRAIMTTALLNSLPYCFTGYPLLIIAAFFSAIVWGWLYVWKRNIMLVIISHLIFDVLLIILFPLN</sequence>
<evidence type="ECO:0000313" key="3">
    <source>
        <dbReference type="EMBL" id="MFC5463935.1"/>
    </source>
</evidence>
<keyword evidence="3" id="KW-0378">Hydrolase</keyword>
<evidence type="ECO:0000259" key="2">
    <source>
        <dbReference type="Pfam" id="PF02517"/>
    </source>
</evidence>